<evidence type="ECO:0000313" key="2">
    <source>
        <dbReference type="EMBL" id="RIY32068.1"/>
    </source>
</evidence>
<dbReference type="Proteomes" id="UP000265691">
    <property type="component" value="Unassembled WGS sequence"/>
</dbReference>
<accession>A0A3A1Y4C0</accession>
<evidence type="ECO:0000256" key="1">
    <source>
        <dbReference type="SAM" id="Phobius"/>
    </source>
</evidence>
<evidence type="ECO:0000313" key="3">
    <source>
        <dbReference type="Proteomes" id="UP000265691"/>
    </source>
</evidence>
<keyword evidence="3" id="KW-1185">Reference proteome</keyword>
<reference evidence="2 3" key="1">
    <citation type="submission" date="2017-08" db="EMBL/GenBank/DDBJ databases">
        <title>Reclassification of Bisgaard taxon 37 and 44.</title>
        <authorList>
            <person name="Christensen H."/>
        </authorList>
    </citation>
    <scope>NUCLEOTIDE SEQUENCE [LARGE SCALE GENOMIC DNA]</scope>
    <source>
        <strain evidence="2 3">B96_3</strain>
    </source>
</reference>
<organism evidence="2 3">
    <name type="scientific">Psittacicella hinzii</name>
    <dbReference type="NCBI Taxonomy" id="2028575"/>
    <lineage>
        <taxon>Bacteria</taxon>
        <taxon>Pseudomonadati</taxon>
        <taxon>Pseudomonadota</taxon>
        <taxon>Gammaproteobacteria</taxon>
        <taxon>Pasteurellales</taxon>
        <taxon>Psittacicellaceae</taxon>
        <taxon>Psittacicella</taxon>
    </lineage>
</organism>
<keyword evidence="1" id="KW-1133">Transmembrane helix</keyword>
<keyword evidence="1" id="KW-0812">Transmembrane</keyword>
<protein>
    <submittedName>
        <fullName evidence="2">Uncharacterized protein</fullName>
    </submittedName>
</protein>
<proteinExistence type="predicted"/>
<feature type="transmembrane region" description="Helical" evidence="1">
    <location>
        <begin position="428"/>
        <end position="447"/>
    </location>
</feature>
<dbReference type="AlphaFoldDB" id="A0A3A1Y4C0"/>
<sequence>MKRVNINTAQPQELIEKVKPFYEEQLNFFNNTEILDDAISTFIINEVPSQNSCEKPKTLTSGVGSLSYAYYGQKNEYFPELKQIMYSSLAHFVSLGKMELLGLTANKTLRRNVLRKAVQSYVLYQNLACLSQAVVPAFTEQEFAGIVQAMQAGEVKFAKVFPKAFDPRDPWRILSALCQYAYPYLEQSTAQAEQVLDQVYEVLSSFSIVADIVILYIQVPAVYKDKLDYNFQSTFIPTHQDVDYETILGNLDYLFSEYHYYGTVEEYLPALREWKKQVQTQVEQGNFVQLQDDLILPEVSFYTFAVNVKHNRILRNFAEVPDYKAYLNYATDVGKEWDEIILDNCIQSLAPYYNQPLSNSAEYLEAAVQIRNNILQDSDIKASEFEALVQKDARVYLSEEQAAIFAELIETIEEKAESKKSFFSLKNIIIYGLIIFIACGFLIKYGYL</sequence>
<dbReference type="RefSeq" id="WP_119525388.1">
    <property type="nucleotide sequence ID" value="NZ_NRHC01000070.1"/>
</dbReference>
<name>A0A3A1Y4C0_9GAMM</name>
<dbReference type="OrthoDB" id="9831268at2"/>
<comment type="caution">
    <text evidence="2">The sequence shown here is derived from an EMBL/GenBank/DDBJ whole genome shotgun (WGS) entry which is preliminary data.</text>
</comment>
<keyword evidence="1" id="KW-0472">Membrane</keyword>
<gene>
    <name evidence="2" type="ORF">CKF54_05620</name>
</gene>
<dbReference type="EMBL" id="NRHC01000070">
    <property type="protein sequence ID" value="RIY32068.1"/>
    <property type="molecule type" value="Genomic_DNA"/>
</dbReference>